<evidence type="ECO:0000256" key="2">
    <source>
        <dbReference type="ARBA" id="ARBA00023235"/>
    </source>
</evidence>
<evidence type="ECO:0000313" key="4">
    <source>
        <dbReference type="Proteomes" id="UP001196565"/>
    </source>
</evidence>
<dbReference type="SUPFAM" id="SSF54506">
    <property type="entry name" value="Diaminopimelate epimerase-like"/>
    <property type="match status" value="2"/>
</dbReference>
<protein>
    <recommendedName>
        <fullName evidence="5">PrpF protein</fullName>
    </recommendedName>
</protein>
<dbReference type="EMBL" id="JAHYBZ010000005">
    <property type="protein sequence ID" value="MBW6399297.1"/>
    <property type="molecule type" value="Genomic_DNA"/>
</dbReference>
<dbReference type="Pfam" id="PF04303">
    <property type="entry name" value="PrpF"/>
    <property type="match status" value="1"/>
</dbReference>
<gene>
    <name evidence="3" type="ORF">KPL78_15660</name>
</gene>
<proteinExistence type="inferred from homology"/>
<name>A0ABS7AAH2_9PROT</name>
<dbReference type="PANTHER" id="PTHR43709">
    <property type="entry name" value="ACONITATE ISOMERASE-RELATED"/>
    <property type="match status" value="1"/>
</dbReference>
<comment type="caution">
    <text evidence="3">The sequence shown here is derived from an EMBL/GenBank/DDBJ whole genome shotgun (WGS) entry which is preliminary data.</text>
</comment>
<evidence type="ECO:0008006" key="5">
    <source>
        <dbReference type="Google" id="ProtNLM"/>
    </source>
</evidence>
<organism evidence="3 4">
    <name type="scientific">Roseomonas alba</name>
    <dbReference type="NCBI Taxonomy" id="2846776"/>
    <lineage>
        <taxon>Bacteria</taxon>
        <taxon>Pseudomonadati</taxon>
        <taxon>Pseudomonadota</taxon>
        <taxon>Alphaproteobacteria</taxon>
        <taxon>Acetobacterales</taxon>
        <taxon>Roseomonadaceae</taxon>
        <taxon>Roseomonas</taxon>
    </lineage>
</organism>
<keyword evidence="4" id="KW-1185">Reference proteome</keyword>
<dbReference type="PANTHER" id="PTHR43709:SF2">
    <property type="entry name" value="DUF453 DOMAIN PROTEIN (AFU_ORTHOLOGUE AFUA_6G00360)"/>
    <property type="match status" value="1"/>
</dbReference>
<evidence type="ECO:0000256" key="1">
    <source>
        <dbReference type="ARBA" id="ARBA00007673"/>
    </source>
</evidence>
<dbReference type="Gene3D" id="3.10.310.10">
    <property type="entry name" value="Diaminopimelate Epimerase, Chain A, domain 1"/>
    <property type="match status" value="2"/>
</dbReference>
<comment type="similarity">
    <text evidence="1">Belongs to the PrpF family.</text>
</comment>
<reference evidence="3 4" key="1">
    <citation type="submission" date="2021-07" db="EMBL/GenBank/DDBJ databases">
        <authorList>
            <person name="So Y."/>
        </authorList>
    </citation>
    <scope>NUCLEOTIDE SEQUENCE [LARGE SCALE GENOMIC DNA]</scope>
    <source>
        <strain evidence="3 4">HJA6</strain>
    </source>
</reference>
<keyword evidence="2" id="KW-0413">Isomerase</keyword>
<accession>A0ABS7AAH2</accession>
<sequence>MANPEQDAVRCTLMRGGTSKGLYFKADNLPPAGAARDALLKALIGSEDLLQIDGLGGSRLVTAKLAIVARSERPDADVDYTYGIVPPGRGLVVYTSNCGNISAGVGPFAIDEGLVPAREPVTEVRIFNTNTRKILIAHVPVADGRVRVKGASAIPGVPGTGAEIFMDYRATTGAKTGHVLPTGHPLDQVVLEDGRAIRTTMGDVANPCVFVPAADLGLGGSELPDEINANEPVIAALRELRGKAAQRMGLAADWRQAEIQSPALPLVVLVAPPAAYADSQQRPIAAGAMDLRARLIFYNRCHESMAGTGSMCTAAMSRIPGTVVHAVMRPTGGGADTLRIGHPLGVMEVVVRASPEADAAGPRFERLGFGRTARRLMDGIAYVPRSTLAAVDVERVQEAM</sequence>
<evidence type="ECO:0000313" key="3">
    <source>
        <dbReference type="EMBL" id="MBW6399297.1"/>
    </source>
</evidence>
<dbReference type="InterPro" id="IPR007400">
    <property type="entry name" value="PrpF-like"/>
</dbReference>
<dbReference type="Proteomes" id="UP001196565">
    <property type="component" value="Unassembled WGS sequence"/>
</dbReference>